<name>A0A6C0CY84_9ZZZZ</name>
<accession>A0A6C0CY84</accession>
<reference evidence="1" key="1">
    <citation type="journal article" date="2020" name="Nature">
        <title>Giant virus diversity and host interactions through global metagenomics.</title>
        <authorList>
            <person name="Schulz F."/>
            <person name="Roux S."/>
            <person name="Paez-Espino D."/>
            <person name="Jungbluth S."/>
            <person name="Walsh D.A."/>
            <person name="Denef V.J."/>
            <person name="McMahon K.D."/>
            <person name="Konstantinidis K.T."/>
            <person name="Eloe-Fadrosh E.A."/>
            <person name="Kyrpides N.C."/>
            <person name="Woyke T."/>
        </authorList>
    </citation>
    <scope>NUCLEOTIDE SEQUENCE</scope>
    <source>
        <strain evidence="1">GVMAG-M-3300023110-24</strain>
    </source>
</reference>
<sequence length="225" mass="26566">MYKSRSSPSLTTIIECDVEEEDNTFKKSNSSPEFIKKNIYKIRGEGELGIELSKKDNKAVIVNILEGSYAYKKIPINLINLYYIYRVNDFEITTFDCILKYINLIWKRDNEIVLEFKEFKEFSNADKKLDKFYKDNKLHEYIKLFNDIGVRTFEDLKFLELQDFKTMNIPGEIIVNICKYIGIEIPKSIYLTKFMSTKEKQKIITDNSTKDVIIYIQSDDGWLCI</sequence>
<organism evidence="1">
    <name type="scientific">viral metagenome</name>
    <dbReference type="NCBI Taxonomy" id="1070528"/>
    <lineage>
        <taxon>unclassified sequences</taxon>
        <taxon>metagenomes</taxon>
        <taxon>organismal metagenomes</taxon>
    </lineage>
</organism>
<protein>
    <submittedName>
        <fullName evidence="1">Uncharacterized protein</fullName>
    </submittedName>
</protein>
<evidence type="ECO:0000313" key="1">
    <source>
        <dbReference type="EMBL" id="QHT09227.1"/>
    </source>
</evidence>
<proteinExistence type="predicted"/>
<dbReference type="EMBL" id="MN739508">
    <property type="protein sequence ID" value="QHT09227.1"/>
    <property type="molecule type" value="Genomic_DNA"/>
</dbReference>
<dbReference type="AlphaFoldDB" id="A0A6C0CY84"/>